<dbReference type="Gene3D" id="3.20.20.370">
    <property type="entry name" value="Glycoside hydrolase/deacetylase"/>
    <property type="match status" value="1"/>
</dbReference>
<comment type="caution">
    <text evidence="2">The sequence shown here is derived from an EMBL/GenBank/DDBJ whole genome shotgun (WGS) entry which is preliminary data.</text>
</comment>
<organism evidence="2 3">
    <name type="scientific">Cohnella hashimotonis</name>
    <dbReference type="NCBI Taxonomy" id="2826895"/>
    <lineage>
        <taxon>Bacteria</taxon>
        <taxon>Bacillati</taxon>
        <taxon>Bacillota</taxon>
        <taxon>Bacilli</taxon>
        <taxon>Bacillales</taxon>
        <taxon>Paenibacillaceae</taxon>
        <taxon>Cohnella</taxon>
    </lineage>
</organism>
<feature type="domain" description="NodB homology" evidence="1">
    <location>
        <begin position="158"/>
        <end position="334"/>
    </location>
</feature>
<accession>A0ABT6TH58</accession>
<evidence type="ECO:0000259" key="1">
    <source>
        <dbReference type="PROSITE" id="PS51677"/>
    </source>
</evidence>
<reference evidence="2" key="1">
    <citation type="submission" date="2023-04" db="EMBL/GenBank/DDBJ databases">
        <title>Comparative genomic analysis of Cohnella hashimotonis sp. nov., isolated from the International Space Station.</title>
        <authorList>
            <person name="Venkateswaran K."/>
            <person name="Simpson A."/>
        </authorList>
    </citation>
    <scope>NUCLEOTIDE SEQUENCE</scope>
    <source>
        <strain evidence="2">F6_2S_P_1</strain>
    </source>
</reference>
<dbReference type="PANTHER" id="PTHR10587:SF80">
    <property type="entry name" value="CHITOOLIGOSACCHARIDE DEACETYLASE"/>
    <property type="match status" value="1"/>
</dbReference>
<dbReference type="Pfam" id="PF01522">
    <property type="entry name" value="Polysacc_deac_1"/>
    <property type="match status" value="1"/>
</dbReference>
<proteinExistence type="predicted"/>
<dbReference type="PANTHER" id="PTHR10587">
    <property type="entry name" value="GLYCOSYL TRANSFERASE-RELATED"/>
    <property type="match status" value="1"/>
</dbReference>
<dbReference type="EMBL" id="JAGRPV010000001">
    <property type="protein sequence ID" value="MDI4646162.1"/>
    <property type="molecule type" value="Genomic_DNA"/>
</dbReference>
<dbReference type="Proteomes" id="UP001161691">
    <property type="component" value="Unassembled WGS sequence"/>
</dbReference>
<keyword evidence="3" id="KW-1185">Reference proteome</keyword>
<dbReference type="RefSeq" id="WP_282909043.1">
    <property type="nucleotide sequence ID" value="NZ_JAGRPV010000001.1"/>
</dbReference>
<dbReference type="InterPro" id="IPR002509">
    <property type="entry name" value="NODB_dom"/>
</dbReference>
<sequence>MSKTRWPPTVMLALLVLLLGAGRYGPLHAYVESAKSASGEATYAETGFLGDKEQPAAAEDRANEEEPLKAWLKQEAQKRAIRPKDAKVDRVWKAIPGYNGRTVDVEATYAKAKAAGWTAESAAGSADKVPWVYKEIAPKVSLRDLPPSPVYRGNPAKPAVGLMINVAWGNEYLASILKTLDDEQVKATFFLDGSWLSKNKEAAEEIIRRGHEVSNHAYSHKNMSTITDAKQLEEIAKTQSLLKKTLDVDNRLFAPPSGDFDDRTVRIAAGLGLTTVLWTLDTVDWKRPPAAGVIAKIGAGVGPGTLILMHPTSTTEQALKGIIRQTKAKGLVPGTVSEVLSERRLDVPARGN</sequence>
<dbReference type="InterPro" id="IPR011330">
    <property type="entry name" value="Glyco_hydro/deAcase_b/a-brl"/>
</dbReference>
<protein>
    <submittedName>
        <fullName evidence="2">Polysaccharide deacetylase family protein</fullName>
    </submittedName>
</protein>
<dbReference type="PROSITE" id="PS51677">
    <property type="entry name" value="NODB"/>
    <property type="match status" value="1"/>
</dbReference>
<evidence type="ECO:0000313" key="3">
    <source>
        <dbReference type="Proteomes" id="UP001161691"/>
    </source>
</evidence>
<dbReference type="SUPFAM" id="SSF88713">
    <property type="entry name" value="Glycoside hydrolase/deacetylase"/>
    <property type="match status" value="1"/>
</dbReference>
<dbReference type="InterPro" id="IPR050248">
    <property type="entry name" value="Polysacc_deacetylase_ArnD"/>
</dbReference>
<gene>
    <name evidence="2" type="ORF">KB449_14390</name>
</gene>
<evidence type="ECO:0000313" key="2">
    <source>
        <dbReference type="EMBL" id="MDI4646162.1"/>
    </source>
</evidence>
<name>A0ABT6TH58_9BACL</name>